<dbReference type="InterPro" id="IPR035903">
    <property type="entry name" value="HesB-like_dom_sf"/>
</dbReference>
<evidence type="ECO:0000313" key="2">
    <source>
        <dbReference type="Proteomes" id="UP001155241"/>
    </source>
</evidence>
<sequence length="341" mass="38269">MRGPRVDANQILLAIERKVGNPPRTGLMQALRTRKLVQAIRTGQRMKLRPDDEISRVYQNEDEIIRDGVVRWAAVVQANTTLYAADPHTSPAQLVYCPAGVAPLPTVQATAANIFALKDTMPTAEDEQKLAEMITDEYIRALDWKVPHSLSEGFDMVTTIVPVPRAHIPEGLLAMGILPILAHPQSYLSVVIPQAFWQAEFREEWKHRALEIKQQQLERRQHFEASRRQAAEELKKTKFEVPPVTITQRAAKELSSRMANAGTSSAETRIRVLANLLDNGSASYNLQFESMNASQGDDLKFRAHGLHFVVDYEALTQLVGYTIGWMQTDNTEGFEFLSPLG</sequence>
<proteinExistence type="predicted"/>
<organism evidence="1 2">
    <name type="scientific">Aeoliella straminimaris</name>
    <dbReference type="NCBI Taxonomy" id="2954799"/>
    <lineage>
        <taxon>Bacteria</taxon>
        <taxon>Pseudomonadati</taxon>
        <taxon>Planctomycetota</taxon>
        <taxon>Planctomycetia</taxon>
        <taxon>Pirellulales</taxon>
        <taxon>Lacipirellulaceae</taxon>
        <taxon>Aeoliella</taxon>
    </lineage>
</organism>
<dbReference type="EMBL" id="JAMXLR010000065">
    <property type="protein sequence ID" value="MCO6046124.1"/>
    <property type="molecule type" value="Genomic_DNA"/>
</dbReference>
<protein>
    <submittedName>
        <fullName evidence="1">Uncharacterized protein</fullName>
    </submittedName>
</protein>
<accession>A0A9X2JKA3</accession>
<dbReference type="Gene3D" id="2.60.300.12">
    <property type="entry name" value="HesB-like domain"/>
    <property type="match status" value="1"/>
</dbReference>
<evidence type="ECO:0000313" key="1">
    <source>
        <dbReference type="EMBL" id="MCO6046124.1"/>
    </source>
</evidence>
<reference evidence="1" key="1">
    <citation type="submission" date="2022-06" db="EMBL/GenBank/DDBJ databases">
        <title>Aeoliella straminimaris, a novel planctomycete from sediments.</title>
        <authorList>
            <person name="Vitorino I.R."/>
            <person name="Lage O.M."/>
        </authorList>
    </citation>
    <scope>NUCLEOTIDE SEQUENCE</scope>
    <source>
        <strain evidence="1">ICT_H6.2</strain>
    </source>
</reference>
<dbReference type="Proteomes" id="UP001155241">
    <property type="component" value="Unassembled WGS sequence"/>
</dbReference>
<keyword evidence="2" id="KW-1185">Reference proteome</keyword>
<dbReference type="SUPFAM" id="SSF89360">
    <property type="entry name" value="HesB-like domain"/>
    <property type="match status" value="1"/>
</dbReference>
<dbReference type="RefSeq" id="WP_252854234.1">
    <property type="nucleotide sequence ID" value="NZ_JAMXLR010000065.1"/>
</dbReference>
<gene>
    <name evidence="1" type="ORF">NG895_19665</name>
</gene>
<comment type="caution">
    <text evidence="1">The sequence shown here is derived from an EMBL/GenBank/DDBJ whole genome shotgun (WGS) entry which is preliminary data.</text>
</comment>
<name>A0A9X2JKA3_9BACT</name>
<dbReference type="AlphaFoldDB" id="A0A9X2JKA3"/>